<feature type="compositionally biased region" description="Polar residues" evidence="1">
    <location>
        <begin position="17"/>
        <end position="26"/>
    </location>
</feature>
<dbReference type="Pfam" id="PF15463">
    <property type="entry name" value="ECM11"/>
    <property type="match status" value="1"/>
</dbReference>
<evidence type="ECO:0000259" key="2">
    <source>
        <dbReference type="Pfam" id="PF15463"/>
    </source>
</evidence>
<dbReference type="Proteomes" id="UP000799640">
    <property type="component" value="Unassembled WGS sequence"/>
</dbReference>
<gene>
    <name evidence="3" type="ORF">EJ06DRAFT_527059</name>
</gene>
<protein>
    <recommendedName>
        <fullName evidence="2">Extracellular mutant protein 11 C-terminal domain-containing protein</fullName>
    </recommendedName>
</protein>
<dbReference type="PANTHER" id="PTHR28244:SF1">
    <property type="entry name" value="RNA POLYMERASE I-SPECIFIC TRANSCRIPTION INITIATION FACTOR RRN11"/>
    <property type="match status" value="1"/>
</dbReference>
<dbReference type="GO" id="GO:0001164">
    <property type="term" value="F:RNA polymerase I core promoter sequence-specific DNA binding"/>
    <property type="evidence" value="ECO:0007669"/>
    <property type="project" value="TreeGrafter"/>
</dbReference>
<name>A0A6G1I5U5_9PEZI</name>
<evidence type="ECO:0000313" key="3">
    <source>
        <dbReference type="EMBL" id="KAF2403439.1"/>
    </source>
</evidence>
<dbReference type="GO" id="GO:0070860">
    <property type="term" value="C:RNA polymerase I core factor complex"/>
    <property type="evidence" value="ECO:0007669"/>
    <property type="project" value="TreeGrafter"/>
</dbReference>
<sequence length="404" mass="45512">MASNLHSWMDRKVPDSQFEQQRGTTPTPLPDRAHAASLKIPTRPMAGAPAKGIDPFDTDYEGSTTAPTAAQIQAHDNHPPNYAIPHRATPEPRNDMYQYGVREESAEILPESSDVEEVGDPEDSQKVRMDSLFMAAKQAKDEAEAQRQGWASSYPPSTPGPADAEHIAVENVEAPLVVEPVTEANMGYNTQYAGPHAIDGTQNKAPFASRPRAARRFPTTFAPQPRTLQPEIQRPSTTPVVRQHVAPVALPSNSRKRDRSPAAQLDYTPAELDKMTYEELQTQKFDYDPNPPQLDDYDASQPLPMRMKAFMKRPEDDKRKFFVSLSADEQKEAEAWFMDQFRGIEDKFSGIREMRRKQTEKLEGDMKARHDQVVARKELIDEELVRIRTQGQGVLRSPSRRPNN</sequence>
<feature type="compositionally biased region" description="Polar residues" evidence="1">
    <location>
        <begin position="61"/>
        <end position="71"/>
    </location>
</feature>
<evidence type="ECO:0000313" key="4">
    <source>
        <dbReference type="Proteomes" id="UP000799640"/>
    </source>
</evidence>
<feature type="region of interest" description="Disordered" evidence="1">
    <location>
        <begin position="136"/>
        <end position="163"/>
    </location>
</feature>
<dbReference type="InterPro" id="IPR029178">
    <property type="entry name" value="Ecm11_C"/>
</dbReference>
<reference evidence="3" key="1">
    <citation type="journal article" date="2020" name="Stud. Mycol.">
        <title>101 Dothideomycetes genomes: a test case for predicting lifestyles and emergence of pathogens.</title>
        <authorList>
            <person name="Haridas S."/>
            <person name="Albert R."/>
            <person name="Binder M."/>
            <person name="Bloem J."/>
            <person name="Labutti K."/>
            <person name="Salamov A."/>
            <person name="Andreopoulos B."/>
            <person name="Baker S."/>
            <person name="Barry K."/>
            <person name="Bills G."/>
            <person name="Bluhm B."/>
            <person name="Cannon C."/>
            <person name="Castanera R."/>
            <person name="Culley D."/>
            <person name="Daum C."/>
            <person name="Ezra D."/>
            <person name="Gonzalez J."/>
            <person name="Henrissat B."/>
            <person name="Kuo A."/>
            <person name="Liang C."/>
            <person name="Lipzen A."/>
            <person name="Lutzoni F."/>
            <person name="Magnuson J."/>
            <person name="Mondo S."/>
            <person name="Nolan M."/>
            <person name="Ohm R."/>
            <person name="Pangilinan J."/>
            <person name="Park H.-J."/>
            <person name="Ramirez L."/>
            <person name="Alfaro M."/>
            <person name="Sun H."/>
            <person name="Tritt A."/>
            <person name="Yoshinaga Y."/>
            <person name="Zwiers L.-H."/>
            <person name="Turgeon B."/>
            <person name="Goodwin S."/>
            <person name="Spatafora J."/>
            <person name="Crous P."/>
            <person name="Grigoriev I."/>
        </authorList>
    </citation>
    <scope>NUCLEOTIDE SEQUENCE</scope>
    <source>
        <strain evidence="3">CBS 262.69</strain>
    </source>
</reference>
<keyword evidence="4" id="KW-1185">Reference proteome</keyword>
<dbReference type="EMBL" id="ML996689">
    <property type="protein sequence ID" value="KAF2403439.1"/>
    <property type="molecule type" value="Genomic_DNA"/>
</dbReference>
<dbReference type="AlphaFoldDB" id="A0A6G1I5U5"/>
<dbReference type="GO" id="GO:0017025">
    <property type="term" value="F:TBP-class protein binding"/>
    <property type="evidence" value="ECO:0007669"/>
    <property type="project" value="TreeGrafter"/>
</dbReference>
<feature type="region of interest" description="Disordered" evidence="1">
    <location>
        <begin position="1"/>
        <end position="94"/>
    </location>
</feature>
<feature type="domain" description="Extracellular mutant protein 11 C-terminal" evidence="2">
    <location>
        <begin position="266"/>
        <end position="395"/>
    </location>
</feature>
<organism evidence="3 4">
    <name type="scientific">Trichodelitschia bisporula</name>
    <dbReference type="NCBI Taxonomy" id="703511"/>
    <lineage>
        <taxon>Eukaryota</taxon>
        <taxon>Fungi</taxon>
        <taxon>Dikarya</taxon>
        <taxon>Ascomycota</taxon>
        <taxon>Pezizomycotina</taxon>
        <taxon>Dothideomycetes</taxon>
        <taxon>Dothideomycetes incertae sedis</taxon>
        <taxon>Phaeotrichales</taxon>
        <taxon>Phaeotrichaceae</taxon>
        <taxon>Trichodelitschia</taxon>
    </lineage>
</organism>
<dbReference type="OrthoDB" id="5346740at2759"/>
<accession>A0A6G1I5U5</accession>
<dbReference type="InterPro" id="IPR053029">
    <property type="entry name" value="RNA_pol_I-specific_init_factor"/>
</dbReference>
<evidence type="ECO:0000256" key="1">
    <source>
        <dbReference type="SAM" id="MobiDB-lite"/>
    </source>
</evidence>
<dbReference type="GO" id="GO:0042790">
    <property type="term" value="P:nucleolar large rRNA transcription by RNA polymerase I"/>
    <property type="evidence" value="ECO:0007669"/>
    <property type="project" value="TreeGrafter"/>
</dbReference>
<dbReference type="PANTHER" id="PTHR28244">
    <property type="entry name" value="RNA POLYMERASE I-SPECIFIC TRANSCRIPTION INITIATION FACTOR RRN11"/>
    <property type="match status" value="1"/>
</dbReference>
<proteinExistence type="predicted"/>